<evidence type="ECO:0000256" key="3">
    <source>
        <dbReference type="ARBA" id="ARBA00022692"/>
    </source>
</evidence>
<dbReference type="InterPro" id="IPR009091">
    <property type="entry name" value="RCC1/BLIP-II"/>
</dbReference>
<keyword evidence="4" id="KW-0732">Signal</keyword>
<evidence type="ECO:0000256" key="2">
    <source>
        <dbReference type="ARBA" id="ARBA00012513"/>
    </source>
</evidence>
<evidence type="ECO:0000313" key="12">
    <source>
        <dbReference type="EMBL" id="KAA1426535.1"/>
    </source>
</evidence>
<evidence type="ECO:0000256" key="8">
    <source>
        <dbReference type="ARBA" id="ARBA00023170"/>
    </source>
</evidence>
<dbReference type="GO" id="GO:0004674">
    <property type="term" value="F:protein serine/threonine kinase activity"/>
    <property type="evidence" value="ECO:0007669"/>
    <property type="project" value="UniProtKB-KW"/>
</dbReference>
<evidence type="ECO:0000256" key="6">
    <source>
        <dbReference type="ARBA" id="ARBA00023136"/>
    </source>
</evidence>
<dbReference type="PANTHER" id="PTHR47460:SF1">
    <property type="entry name" value="SERINE_THREONINE-PROTEIN KINASE-LIKE PROTEIN ACR4"/>
    <property type="match status" value="1"/>
</dbReference>
<evidence type="ECO:0000256" key="1">
    <source>
        <dbReference type="ARBA" id="ARBA00004479"/>
    </source>
</evidence>
<protein>
    <recommendedName>
        <fullName evidence="2">non-specific serine/threonine protein kinase</fullName>
        <ecNumber evidence="2">2.7.11.1</ecNumber>
    </recommendedName>
</protein>
<comment type="catalytic activity">
    <reaction evidence="11">
        <text>L-seryl-[protein] + ATP = O-phospho-L-seryl-[protein] + ADP + H(+)</text>
        <dbReference type="Rhea" id="RHEA:17989"/>
        <dbReference type="Rhea" id="RHEA-COMP:9863"/>
        <dbReference type="Rhea" id="RHEA-COMP:11604"/>
        <dbReference type="ChEBI" id="CHEBI:15378"/>
        <dbReference type="ChEBI" id="CHEBI:29999"/>
        <dbReference type="ChEBI" id="CHEBI:30616"/>
        <dbReference type="ChEBI" id="CHEBI:83421"/>
        <dbReference type="ChEBI" id="CHEBI:456216"/>
        <dbReference type="EC" id="2.7.11.1"/>
    </reaction>
</comment>
<reference evidence="12 13" key="1">
    <citation type="submission" date="2019-09" db="EMBL/GenBank/DDBJ databases">
        <title>Nocardioides panacisoli sp. nov., isolated from the soil of a ginseng field.</title>
        <authorList>
            <person name="Cho C."/>
        </authorList>
    </citation>
    <scope>NUCLEOTIDE SEQUENCE [LARGE SCALE GENOMIC DNA]</scope>
    <source>
        <strain evidence="12 13">BN140041</strain>
    </source>
</reference>
<evidence type="ECO:0000256" key="7">
    <source>
        <dbReference type="ARBA" id="ARBA00023157"/>
    </source>
</evidence>
<keyword evidence="3" id="KW-0812">Transmembrane</keyword>
<dbReference type="AlphaFoldDB" id="A0A5B1M041"/>
<dbReference type="GO" id="GO:0016020">
    <property type="term" value="C:membrane"/>
    <property type="evidence" value="ECO:0007669"/>
    <property type="project" value="UniProtKB-SubCell"/>
</dbReference>
<reference evidence="12 13" key="2">
    <citation type="submission" date="2019-09" db="EMBL/GenBank/DDBJ databases">
        <authorList>
            <person name="Jin C."/>
        </authorList>
    </citation>
    <scope>NUCLEOTIDE SEQUENCE [LARGE SCALE GENOMIC DNA]</scope>
    <source>
        <strain evidence="12 13">BN140041</strain>
    </source>
</reference>
<dbReference type="EMBL" id="VUJW01000008">
    <property type="protein sequence ID" value="KAA1426535.1"/>
    <property type="molecule type" value="Genomic_DNA"/>
</dbReference>
<accession>A0A5B1M041</accession>
<name>A0A5B1M041_9ACTN</name>
<dbReference type="PANTHER" id="PTHR47460">
    <property type="entry name" value="SERINE/THREONINE-PROTEIN KINASE-LIKE PROTEIN ACR4"/>
    <property type="match status" value="1"/>
</dbReference>
<evidence type="ECO:0000256" key="5">
    <source>
        <dbReference type="ARBA" id="ARBA00022989"/>
    </source>
</evidence>
<proteinExistence type="predicted"/>
<gene>
    <name evidence="12" type="ORF">F0U47_14180</name>
</gene>
<comment type="subcellular location">
    <subcellularLocation>
        <location evidence="1">Membrane</location>
        <topology evidence="1">Single-pass type I membrane protein</topology>
    </subcellularLocation>
</comment>
<evidence type="ECO:0000256" key="10">
    <source>
        <dbReference type="ARBA" id="ARBA00047899"/>
    </source>
</evidence>
<evidence type="ECO:0000256" key="4">
    <source>
        <dbReference type="ARBA" id="ARBA00022729"/>
    </source>
</evidence>
<keyword evidence="13" id="KW-1185">Reference proteome</keyword>
<dbReference type="SUPFAM" id="SSF50985">
    <property type="entry name" value="RCC1/BLIP-II"/>
    <property type="match status" value="1"/>
</dbReference>
<keyword evidence="8" id="KW-0675">Receptor</keyword>
<keyword evidence="5" id="KW-1133">Transmembrane helix</keyword>
<comment type="caution">
    <text evidence="12">The sequence shown here is derived from an EMBL/GenBank/DDBJ whole genome shotgun (WGS) entry which is preliminary data.</text>
</comment>
<organism evidence="12 13">
    <name type="scientific">Nocardioides antri</name>
    <dbReference type="NCBI Taxonomy" id="2607659"/>
    <lineage>
        <taxon>Bacteria</taxon>
        <taxon>Bacillati</taxon>
        <taxon>Actinomycetota</taxon>
        <taxon>Actinomycetes</taxon>
        <taxon>Propionibacteriales</taxon>
        <taxon>Nocardioidaceae</taxon>
        <taxon>Nocardioides</taxon>
    </lineage>
</organism>
<sequence>MRPPHRGYLALLGSQRPGQSDVPTGTFTSITAGANHACGLATDSTIECWGANSWGKASPPTGRFRSVEAGANHTCGLRASGDLICWGRNQAGQTSVPPWFG</sequence>
<dbReference type="Proteomes" id="UP000324351">
    <property type="component" value="Unassembled WGS sequence"/>
</dbReference>
<dbReference type="EC" id="2.7.11.1" evidence="2"/>
<evidence type="ECO:0000256" key="9">
    <source>
        <dbReference type="ARBA" id="ARBA00023180"/>
    </source>
</evidence>
<dbReference type="Gene3D" id="2.130.10.30">
    <property type="entry name" value="Regulator of chromosome condensation 1/beta-lactamase-inhibitor protein II"/>
    <property type="match status" value="1"/>
</dbReference>
<evidence type="ECO:0000256" key="11">
    <source>
        <dbReference type="ARBA" id="ARBA00048679"/>
    </source>
</evidence>
<evidence type="ECO:0000313" key="13">
    <source>
        <dbReference type="Proteomes" id="UP000324351"/>
    </source>
</evidence>
<keyword evidence="9" id="KW-0325">Glycoprotein</keyword>
<dbReference type="Pfam" id="PF13540">
    <property type="entry name" value="RCC1_2"/>
    <property type="match status" value="2"/>
</dbReference>
<comment type="catalytic activity">
    <reaction evidence="10">
        <text>L-threonyl-[protein] + ATP = O-phospho-L-threonyl-[protein] + ADP + H(+)</text>
        <dbReference type="Rhea" id="RHEA:46608"/>
        <dbReference type="Rhea" id="RHEA-COMP:11060"/>
        <dbReference type="Rhea" id="RHEA-COMP:11605"/>
        <dbReference type="ChEBI" id="CHEBI:15378"/>
        <dbReference type="ChEBI" id="CHEBI:30013"/>
        <dbReference type="ChEBI" id="CHEBI:30616"/>
        <dbReference type="ChEBI" id="CHEBI:61977"/>
        <dbReference type="ChEBI" id="CHEBI:456216"/>
        <dbReference type="EC" id="2.7.11.1"/>
    </reaction>
</comment>
<keyword evidence="6" id="KW-0472">Membrane</keyword>
<keyword evidence="7" id="KW-1015">Disulfide bond</keyword>